<dbReference type="InterPro" id="IPR006563">
    <property type="entry name" value="POX_dom"/>
</dbReference>
<dbReference type="Proteomes" id="UP000288805">
    <property type="component" value="Unassembled WGS sequence"/>
</dbReference>
<feature type="compositionally biased region" description="Basic and acidic residues" evidence="9">
    <location>
        <begin position="501"/>
        <end position="532"/>
    </location>
</feature>
<dbReference type="Pfam" id="PF05920">
    <property type="entry name" value="Homeobox_KN"/>
    <property type="match status" value="1"/>
</dbReference>
<reference evidence="11 12" key="1">
    <citation type="journal article" date="2018" name="PLoS Genet.">
        <title>Population sequencing reveals clonal diversity and ancestral inbreeding in the grapevine cultivar Chardonnay.</title>
        <authorList>
            <person name="Roach M.J."/>
            <person name="Johnson D.L."/>
            <person name="Bohlmann J."/>
            <person name="van Vuuren H.J."/>
            <person name="Jones S.J."/>
            <person name="Pretorius I.S."/>
            <person name="Schmidt S.A."/>
            <person name="Borneman A.R."/>
        </authorList>
    </citation>
    <scope>NUCLEOTIDE SEQUENCE [LARGE SCALE GENOMIC DNA]</scope>
    <source>
        <strain evidence="12">cv. Chardonnay</strain>
        <tissue evidence="11">Leaf</tissue>
    </source>
</reference>
<dbReference type="GO" id="GO:0005634">
    <property type="term" value="C:nucleus"/>
    <property type="evidence" value="ECO:0007669"/>
    <property type="project" value="UniProtKB-SubCell"/>
</dbReference>
<dbReference type="InterPro" id="IPR009057">
    <property type="entry name" value="Homeodomain-like_sf"/>
</dbReference>
<evidence type="ECO:0000256" key="9">
    <source>
        <dbReference type="SAM" id="MobiDB-lite"/>
    </source>
</evidence>
<evidence type="ECO:0000256" key="5">
    <source>
        <dbReference type="ARBA" id="ARBA00023155"/>
    </source>
</evidence>
<evidence type="ECO:0000256" key="4">
    <source>
        <dbReference type="ARBA" id="ARBA00023125"/>
    </source>
</evidence>
<dbReference type="CDD" id="cd00086">
    <property type="entry name" value="homeodomain"/>
    <property type="match status" value="1"/>
</dbReference>
<evidence type="ECO:0000256" key="2">
    <source>
        <dbReference type="ARBA" id="ARBA00006454"/>
    </source>
</evidence>
<evidence type="ECO:0000256" key="8">
    <source>
        <dbReference type="PROSITE-ProRule" id="PRU00108"/>
    </source>
</evidence>
<dbReference type="Pfam" id="PF07526">
    <property type="entry name" value="POX"/>
    <property type="match status" value="1"/>
</dbReference>
<dbReference type="InterPro" id="IPR001356">
    <property type="entry name" value="HD"/>
</dbReference>
<dbReference type="PROSITE" id="PS50071">
    <property type="entry name" value="HOMEOBOX_2"/>
    <property type="match status" value="1"/>
</dbReference>
<evidence type="ECO:0000256" key="1">
    <source>
        <dbReference type="ARBA" id="ARBA00004123"/>
    </source>
</evidence>
<evidence type="ECO:0000259" key="10">
    <source>
        <dbReference type="PROSITE" id="PS50071"/>
    </source>
</evidence>
<comment type="caution">
    <text evidence="11">The sequence shown here is derived from an EMBL/GenBank/DDBJ whole genome shotgun (WGS) entry which is preliminary data.</text>
</comment>
<evidence type="ECO:0000256" key="3">
    <source>
        <dbReference type="ARBA" id="ARBA00023015"/>
    </source>
</evidence>
<gene>
    <name evidence="11" type="primary">BLH6_0</name>
    <name evidence="11" type="ORF">CK203_008004</name>
</gene>
<dbReference type="GO" id="GO:0006355">
    <property type="term" value="P:regulation of DNA-templated transcription"/>
    <property type="evidence" value="ECO:0007669"/>
    <property type="project" value="InterPro"/>
</dbReference>
<protein>
    <submittedName>
        <fullName evidence="11">BEL1-like homeodomain protein 6</fullName>
    </submittedName>
</protein>
<evidence type="ECO:0000256" key="6">
    <source>
        <dbReference type="ARBA" id="ARBA00023163"/>
    </source>
</evidence>
<organism evidence="11 12">
    <name type="scientific">Vitis vinifera</name>
    <name type="common">Grape</name>
    <dbReference type="NCBI Taxonomy" id="29760"/>
    <lineage>
        <taxon>Eukaryota</taxon>
        <taxon>Viridiplantae</taxon>
        <taxon>Streptophyta</taxon>
        <taxon>Embryophyta</taxon>
        <taxon>Tracheophyta</taxon>
        <taxon>Spermatophyta</taxon>
        <taxon>Magnoliopsida</taxon>
        <taxon>eudicotyledons</taxon>
        <taxon>Gunneridae</taxon>
        <taxon>Pentapetalae</taxon>
        <taxon>rosids</taxon>
        <taxon>Vitales</taxon>
        <taxon>Vitaceae</taxon>
        <taxon>Viteae</taxon>
        <taxon>Vitis</taxon>
    </lineage>
</organism>
<dbReference type="GO" id="GO:0003677">
    <property type="term" value="F:DNA binding"/>
    <property type="evidence" value="ECO:0007669"/>
    <property type="project" value="UniProtKB-UniRule"/>
</dbReference>
<dbReference type="SMART" id="SM00389">
    <property type="entry name" value="HOX"/>
    <property type="match status" value="1"/>
</dbReference>
<feature type="region of interest" description="Disordered" evidence="9">
    <location>
        <begin position="501"/>
        <end position="536"/>
    </location>
</feature>
<evidence type="ECO:0000256" key="7">
    <source>
        <dbReference type="ARBA" id="ARBA00023242"/>
    </source>
</evidence>
<keyword evidence="3" id="KW-0805">Transcription regulation</keyword>
<proteinExistence type="inferred from homology"/>
<keyword evidence="5 8" id="KW-0371">Homeobox</keyword>
<dbReference type="PANTHER" id="PTHR11850">
    <property type="entry name" value="HOMEOBOX PROTEIN TRANSCRIPTION FACTORS"/>
    <property type="match status" value="1"/>
</dbReference>
<evidence type="ECO:0000313" key="11">
    <source>
        <dbReference type="EMBL" id="RVX14916.1"/>
    </source>
</evidence>
<dbReference type="InterPro" id="IPR008422">
    <property type="entry name" value="KN_HD"/>
</dbReference>
<dbReference type="InterPro" id="IPR050224">
    <property type="entry name" value="TALE_homeobox"/>
</dbReference>
<dbReference type="SUPFAM" id="SSF46689">
    <property type="entry name" value="Homeodomain-like"/>
    <property type="match status" value="1"/>
</dbReference>
<feature type="DNA-binding region" description="Homeobox" evidence="8">
    <location>
        <begin position="430"/>
        <end position="492"/>
    </location>
</feature>
<dbReference type="AlphaFoldDB" id="A0A438K119"/>
<comment type="subcellular location">
    <subcellularLocation>
        <location evidence="1 8">Nucleus</location>
    </subcellularLocation>
</comment>
<keyword evidence="7 8" id="KW-0539">Nucleus</keyword>
<sequence>MSNSRREVLPTLNLPDLKLASYPEQPLLPGNVMMYPNQTSSAGSYSGIFIGSSPSYHNHVEVPSAGVRNEVVYIPPTGDVSMQSVGLQLKNATGAPTGNFVTGNPQIVPRTQLGILDAEQNLLPQRLSLSLSTQIPSTVPLASLQYQYVNPGLSSRFGSYVSSSAERTISCEGDESSQAKEFRNDEYLPSSFPGTDQSSVKTEALCNPRYSEIPKVTGADQCLYESFGPANTVLNSKFLKSVQQLLDEVVNVRKTLKQQEFDKHHKFHGIGLNGSKENDERSNNRTILSSPIGNSSDPNGLVTNSSCKLSSTERQDLEHKKAKLLSMLDEVDKRYKQYYDQTQIVGSFFDMLAGFGAAKTYMALALQRISCHFRCLRDAISGQIRITCRNLGEQDTSPNGLGGGMSRLGYVDQQLRQQRALQQFGGMRHAWRPQRGLPESSVSILRTWLFEHFLHPYPKDSEKIMLARQTGLTRSQVANWFINARVRLWKPMVEEIYKEEIGDSETKSKSSPESPPKEPRDDSWASEDKGEELQETMTSTAAAGGHLGQSHNMTSDFMRDVEMNGPTARMSFQKGAHGDVDTDCGIMKLQGDQSSNMDDHSLYLDEFVPTNQNGDGSLMAATYHISELSDLGVGSQVSLALGLRHCESDVPSISGGPLIRGGDIAASVGPDTAEYNCMDSGNQRHRFGKPHLIHDFVV</sequence>
<evidence type="ECO:0000313" key="12">
    <source>
        <dbReference type="Proteomes" id="UP000288805"/>
    </source>
</evidence>
<keyword evidence="4 8" id="KW-0238">DNA-binding</keyword>
<dbReference type="SMART" id="SM00574">
    <property type="entry name" value="POX"/>
    <property type="match status" value="1"/>
</dbReference>
<feature type="domain" description="Homeobox" evidence="10">
    <location>
        <begin position="428"/>
        <end position="491"/>
    </location>
</feature>
<dbReference type="EMBL" id="QGNW01000019">
    <property type="protein sequence ID" value="RVX14916.1"/>
    <property type="molecule type" value="Genomic_DNA"/>
</dbReference>
<name>A0A438K119_VITVI</name>
<accession>A0A438K119</accession>
<comment type="similarity">
    <text evidence="2">Belongs to the TALE/BELL homeobox family.</text>
</comment>
<dbReference type="Gene3D" id="1.10.10.60">
    <property type="entry name" value="Homeodomain-like"/>
    <property type="match status" value="1"/>
</dbReference>
<keyword evidence="6" id="KW-0804">Transcription</keyword>